<proteinExistence type="predicted"/>
<feature type="region of interest" description="Disordered" evidence="2">
    <location>
        <begin position="1"/>
        <end position="72"/>
    </location>
</feature>
<feature type="coiled-coil region" evidence="1">
    <location>
        <begin position="102"/>
        <end position="160"/>
    </location>
</feature>
<keyword evidence="1" id="KW-0175">Coiled coil</keyword>
<accession>A0A316Z2L1</accession>
<reference evidence="3 4" key="1">
    <citation type="journal article" date="2018" name="Mol. Biol. Evol.">
        <title>Broad Genomic Sampling Reveals a Smut Pathogenic Ancestry of the Fungal Clade Ustilaginomycotina.</title>
        <authorList>
            <person name="Kijpornyongpan T."/>
            <person name="Mondo S.J."/>
            <person name="Barry K."/>
            <person name="Sandor L."/>
            <person name="Lee J."/>
            <person name="Lipzen A."/>
            <person name="Pangilinan J."/>
            <person name="LaButti K."/>
            <person name="Hainaut M."/>
            <person name="Henrissat B."/>
            <person name="Grigoriev I.V."/>
            <person name="Spatafora J.W."/>
            <person name="Aime M.C."/>
        </authorList>
    </citation>
    <scope>NUCLEOTIDE SEQUENCE [LARGE SCALE GENOMIC DNA]</scope>
    <source>
        <strain evidence="3 4">MCA 4198</strain>
    </source>
</reference>
<dbReference type="Proteomes" id="UP000245768">
    <property type="component" value="Unassembled WGS sequence"/>
</dbReference>
<feature type="compositionally biased region" description="Basic and acidic residues" evidence="2">
    <location>
        <begin position="58"/>
        <end position="70"/>
    </location>
</feature>
<organism evidence="3 4">
    <name type="scientific">Acaromyces ingoldii</name>
    <dbReference type="NCBI Taxonomy" id="215250"/>
    <lineage>
        <taxon>Eukaryota</taxon>
        <taxon>Fungi</taxon>
        <taxon>Dikarya</taxon>
        <taxon>Basidiomycota</taxon>
        <taxon>Ustilaginomycotina</taxon>
        <taxon>Exobasidiomycetes</taxon>
        <taxon>Exobasidiales</taxon>
        <taxon>Cryptobasidiaceae</taxon>
        <taxon>Acaromyces</taxon>
    </lineage>
</organism>
<evidence type="ECO:0000313" key="3">
    <source>
        <dbReference type="EMBL" id="PWN94423.1"/>
    </source>
</evidence>
<name>A0A316Z2L1_9BASI</name>
<dbReference type="InParanoid" id="A0A316Z2L1"/>
<evidence type="ECO:0000256" key="1">
    <source>
        <dbReference type="SAM" id="Coils"/>
    </source>
</evidence>
<keyword evidence="4" id="KW-1185">Reference proteome</keyword>
<evidence type="ECO:0000313" key="4">
    <source>
        <dbReference type="Proteomes" id="UP000245768"/>
    </source>
</evidence>
<feature type="compositionally biased region" description="Basic and acidic residues" evidence="2">
    <location>
        <begin position="211"/>
        <end position="230"/>
    </location>
</feature>
<gene>
    <name evidence="3" type="ORF">FA10DRAFT_48700</name>
</gene>
<feature type="compositionally biased region" description="Polar residues" evidence="2">
    <location>
        <begin position="1"/>
        <end position="13"/>
    </location>
</feature>
<evidence type="ECO:0000256" key="2">
    <source>
        <dbReference type="SAM" id="MobiDB-lite"/>
    </source>
</evidence>
<dbReference type="RefSeq" id="XP_025381621.1">
    <property type="nucleotide sequence ID" value="XM_025525514.1"/>
</dbReference>
<dbReference type="EMBL" id="KZ819634">
    <property type="protein sequence ID" value="PWN94423.1"/>
    <property type="molecule type" value="Genomic_DNA"/>
</dbReference>
<protein>
    <submittedName>
        <fullName evidence="3">Uncharacterized protein</fullName>
    </submittedName>
</protein>
<feature type="compositionally biased region" description="Low complexity" evidence="2">
    <location>
        <begin position="282"/>
        <end position="291"/>
    </location>
</feature>
<feature type="region of interest" description="Disordered" evidence="2">
    <location>
        <begin position="195"/>
        <end position="328"/>
    </location>
</feature>
<dbReference type="AlphaFoldDB" id="A0A316Z2L1"/>
<feature type="compositionally biased region" description="Polar residues" evidence="2">
    <location>
        <begin position="296"/>
        <end position="310"/>
    </location>
</feature>
<sequence>MSTPSATSGSSITPAELLSTLPPSPDKPTSALVDLTDEIENEKQKSAHPYATTTDCGSHGRADTSREEHPSAGTCDLAKRLKNVEAKLGHIAEAQAAAVTAAIQAQEEAKEAQTLAGKAQDRAQASEMQVGKIEGKTVPMRAVEDKIKRAVEEMLNAQQDSLLAIKLQVAELKGMVMATLQTRSPTTMAEIPHHAEEEDAHPYVRSATPPDHAKEIHDEKPESARGEHPQCNHKRKEAPRLEAPGTKVLVETPKKRIKHAKGSGKEPSTPSSSGKCTDSDSIKPTSSSPSILQLLKASQTSTFKESSSVAGTRKTDESSYHEDARSSEEMEMLSPSAFFGLVDFLRKDRRWVNDAVLRQYIPRTKGKSNVAIEALVDICTQHICICETVKLDTWGKPVKAYSLTNVDEPFWEEAVNAEYFDHVRMLKGKTPAP</sequence>
<dbReference type="GeneID" id="37047430"/>
<feature type="compositionally biased region" description="Basic and acidic residues" evidence="2">
    <location>
        <begin position="313"/>
        <end position="328"/>
    </location>
</feature>
<feature type="compositionally biased region" description="Polar residues" evidence="2">
    <location>
        <begin position="266"/>
        <end position="276"/>
    </location>
</feature>